<keyword evidence="3" id="KW-1185">Reference proteome</keyword>
<dbReference type="Proteomes" id="UP001172101">
    <property type="component" value="Unassembled WGS sequence"/>
</dbReference>
<dbReference type="EMBL" id="JAUIRO010000008">
    <property type="protein sequence ID" value="KAK0703493.1"/>
    <property type="molecule type" value="Genomic_DNA"/>
</dbReference>
<evidence type="ECO:0000313" key="2">
    <source>
        <dbReference type="EMBL" id="KAK0703493.1"/>
    </source>
</evidence>
<evidence type="ECO:0000313" key="3">
    <source>
        <dbReference type="Proteomes" id="UP001172101"/>
    </source>
</evidence>
<sequence length="80" mass="8525">MEVIQAAGAAVCVVALLVACLPTLLYLGREEAGVFTQLGPQPPSRIPGRTAAVCIPDDFRPFLEEVLSVGTGTYFKWSLC</sequence>
<keyword evidence="1" id="KW-1133">Transmembrane helix</keyword>
<reference evidence="2" key="1">
    <citation type="submission" date="2023-06" db="EMBL/GenBank/DDBJ databases">
        <title>Genome-scale phylogeny and comparative genomics of the fungal order Sordariales.</title>
        <authorList>
            <consortium name="Lawrence Berkeley National Laboratory"/>
            <person name="Hensen N."/>
            <person name="Bonometti L."/>
            <person name="Westerberg I."/>
            <person name="Brannstrom I.O."/>
            <person name="Guillou S."/>
            <person name="Cros-Aarteil S."/>
            <person name="Calhoun S."/>
            <person name="Haridas S."/>
            <person name="Kuo A."/>
            <person name="Mondo S."/>
            <person name="Pangilinan J."/>
            <person name="Riley R."/>
            <person name="LaButti K."/>
            <person name="Andreopoulos B."/>
            <person name="Lipzen A."/>
            <person name="Chen C."/>
            <person name="Yanf M."/>
            <person name="Daum C."/>
            <person name="Ng V."/>
            <person name="Clum A."/>
            <person name="Steindorff A."/>
            <person name="Ohm R."/>
            <person name="Martin F."/>
            <person name="Silar P."/>
            <person name="Natvig D."/>
            <person name="Lalanne C."/>
            <person name="Gautier V."/>
            <person name="Ament-velasquez S.L."/>
            <person name="Kruys A."/>
            <person name="Hutchinson M.I."/>
            <person name="Powell A.J."/>
            <person name="Barry K."/>
            <person name="Miller A.N."/>
            <person name="Grigoriev I.V."/>
            <person name="Debuchy R."/>
            <person name="Gladieux P."/>
            <person name="Thoren M.H."/>
            <person name="Johannesson H."/>
        </authorList>
    </citation>
    <scope>NUCLEOTIDE SEQUENCE</scope>
    <source>
        <strain evidence="2">SMH2392-1A</strain>
    </source>
</reference>
<evidence type="ECO:0000256" key="1">
    <source>
        <dbReference type="SAM" id="Phobius"/>
    </source>
</evidence>
<dbReference type="GeneID" id="85318646"/>
<comment type="caution">
    <text evidence="2">The sequence shown here is derived from an EMBL/GenBank/DDBJ whole genome shotgun (WGS) entry which is preliminary data.</text>
</comment>
<organism evidence="2 3">
    <name type="scientific">Lasiosphaeria miniovina</name>
    <dbReference type="NCBI Taxonomy" id="1954250"/>
    <lineage>
        <taxon>Eukaryota</taxon>
        <taxon>Fungi</taxon>
        <taxon>Dikarya</taxon>
        <taxon>Ascomycota</taxon>
        <taxon>Pezizomycotina</taxon>
        <taxon>Sordariomycetes</taxon>
        <taxon>Sordariomycetidae</taxon>
        <taxon>Sordariales</taxon>
        <taxon>Lasiosphaeriaceae</taxon>
        <taxon>Lasiosphaeria</taxon>
    </lineage>
</organism>
<gene>
    <name evidence="2" type="ORF">B0T26DRAFT_501879</name>
</gene>
<name>A0AA39ZTW4_9PEZI</name>
<dbReference type="AlphaFoldDB" id="A0AA39ZTW4"/>
<protein>
    <submittedName>
        <fullName evidence="2">Uncharacterized protein</fullName>
    </submittedName>
</protein>
<dbReference type="RefSeq" id="XP_060290352.1">
    <property type="nucleotide sequence ID" value="XM_060435376.1"/>
</dbReference>
<accession>A0AA39ZTW4</accession>
<keyword evidence="1" id="KW-0812">Transmembrane</keyword>
<feature type="transmembrane region" description="Helical" evidence="1">
    <location>
        <begin position="6"/>
        <end position="27"/>
    </location>
</feature>
<proteinExistence type="predicted"/>
<keyword evidence="1" id="KW-0472">Membrane</keyword>